<organism evidence="3 4">
    <name type="scientific">Oncorhynchus tshawytscha</name>
    <name type="common">Chinook salmon</name>
    <name type="synonym">Salmo tshawytscha</name>
    <dbReference type="NCBI Taxonomy" id="74940"/>
    <lineage>
        <taxon>Eukaryota</taxon>
        <taxon>Metazoa</taxon>
        <taxon>Chordata</taxon>
        <taxon>Craniata</taxon>
        <taxon>Vertebrata</taxon>
        <taxon>Euteleostomi</taxon>
        <taxon>Actinopterygii</taxon>
        <taxon>Neopterygii</taxon>
        <taxon>Teleostei</taxon>
        <taxon>Protacanthopterygii</taxon>
        <taxon>Salmoniformes</taxon>
        <taxon>Salmonidae</taxon>
        <taxon>Salmoninae</taxon>
        <taxon>Oncorhynchus</taxon>
    </lineage>
</organism>
<dbReference type="GO" id="GO:0061511">
    <property type="term" value="P:centriole elongation"/>
    <property type="evidence" value="ECO:0007669"/>
    <property type="project" value="TreeGrafter"/>
</dbReference>
<feature type="compositionally biased region" description="Basic and acidic residues" evidence="1">
    <location>
        <begin position="1704"/>
        <end position="1714"/>
    </location>
</feature>
<dbReference type="GeneTree" id="ENSGT00510000048072"/>
<feature type="region of interest" description="Disordered" evidence="1">
    <location>
        <begin position="1"/>
        <end position="26"/>
    </location>
</feature>
<dbReference type="InterPro" id="IPR000008">
    <property type="entry name" value="C2_dom"/>
</dbReference>
<dbReference type="Proteomes" id="UP000694402">
    <property type="component" value="Unassembled WGS sequence"/>
</dbReference>
<dbReference type="Ensembl" id="ENSOTST00005023489.2">
    <property type="protein sequence ID" value="ENSOTSP00005021646.2"/>
    <property type="gene ID" value="ENSOTSG00005010415.2"/>
</dbReference>
<feature type="domain" description="C2" evidence="2">
    <location>
        <begin position="1484"/>
        <end position="1616"/>
    </location>
</feature>
<dbReference type="GO" id="GO:0060271">
    <property type="term" value="P:cilium assembly"/>
    <property type="evidence" value="ECO:0007669"/>
    <property type="project" value="TreeGrafter"/>
</dbReference>
<evidence type="ECO:0000313" key="3">
    <source>
        <dbReference type="Ensembl" id="ENSOTSP00005021646.2"/>
    </source>
</evidence>
<dbReference type="PANTHER" id="PTHR21254">
    <property type="entry name" value="C2 DOMAIN-CONTAINING PROTEIN 3"/>
    <property type="match status" value="1"/>
</dbReference>
<keyword evidence="4" id="KW-1185">Reference proteome</keyword>
<dbReference type="InterPro" id="IPR057537">
    <property type="entry name" value="C2_C2CD3_N"/>
</dbReference>
<feature type="region of interest" description="Disordered" evidence="1">
    <location>
        <begin position="591"/>
        <end position="618"/>
    </location>
</feature>
<dbReference type="GO" id="GO:0034451">
    <property type="term" value="C:centriolar satellite"/>
    <property type="evidence" value="ECO:0007669"/>
    <property type="project" value="TreeGrafter"/>
</dbReference>
<accession>A0A8C8DD25</accession>
<feature type="compositionally biased region" description="Basic residues" evidence="1">
    <location>
        <begin position="1"/>
        <end position="17"/>
    </location>
</feature>
<gene>
    <name evidence="3" type="primary">C2CD3</name>
</gene>
<reference evidence="3" key="2">
    <citation type="submission" date="2025-09" db="UniProtKB">
        <authorList>
            <consortium name="Ensembl"/>
        </authorList>
    </citation>
    <scope>IDENTIFICATION</scope>
</reference>
<evidence type="ECO:0000259" key="2">
    <source>
        <dbReference type="PROSITE" id="PS50004"/>
    </source>
</evidence>
<feature type="region of interest" description="Disordered" evidence="1">
    <location>
        <begin position="241"/>
        <end position="277"/>
    </location>
</feature>
<feature type="compositionally biased region" description="Polar residues" evidence="1">
    <location>
        <begin position="1467"/>
        <end position="1483"/>
    </location>
</feature>
<dbReference type="Gene3D" id="2.60.40.150">
    <property type="entry name" value="C2 domain"/>
    <property type="match status" value="3"/>
</dbReference>
<feature type="region of interest" description="Disordered" evidence="1">
    <location>
        <begin position="1434"/>
        <end position="1498"/>
    </location>
</feature>
<feature type="compositionally biased region" description="Polar residues" evidence="1">
    <location>
        <begin position="1693"/>
        <end position="1703"/>
    </location>
</feature>
<proteinExistence type="predicted"/>
<dbReference type="GO" id="GO:0005814">
    <property type="term" value="C:centriole"/>
    <property type="evidence" value="ECO:0007669"/>
    <property type="project" value="TreeGrafter"/>
</dbReference>
<reference evidence="3" key="1">
    <citation type="submission" date="2025-08" db="UniProtKB">
        <authorList>
            <consortium name="Ensembl"/>
        </authorList>
    </citation>
    <scope>IDENTIFICATION</scope>
</reference>
<feature type="compositionally biased region" description="Polar residues" evidence="1">
    <location>
        <begin position="251"/>
        <end position="277"/>
    </location>
</feature>
<feature type="region of interest" description="Disordered" evidence="1">
    <location>
        <begin position="1693"/>
        <end position="1717"/>
    </location>
</feature>
<dbReference type="SUPFAM" id="SSF49562">
    <property type="entry name" value="C2 domain (Calcium/lipid-binding domain, CaLB)"/>
    <property type="match status" value="2"/>
</dbReference>
<dbReference type="PANTHER" id="PTHR21254:SF1">
    <property type="entry name" value="C2 DOMAIN-CONTAINING PROTEIN 3"/>
    <property type="match status" value="1"/>
</dbReference>
<feature type="domain" description="C2" evidence="2">
    <location>
        <begin position="666"/>
        <end position="795"/>
    </location>
</feature>
<dbReference type="PROSITE" id="PS50004">
    <property type="entry name" value="C2"/>
    <property type="match status" value="3"/>
</dbReference>
<dbReference type="SMART" id="SM00239">
    <property type="entry name" value="C2"/>
    <property type="match status" value="3"/>
</dbReference>
<dbReference type="Pfam" id="PF25339">
    <property type="entry name" value="C2_C2CD3_N"/>
    <property type="match status" value="1"/>
</dbReference>
<dbReference type="InterPro" id="IPR035892">
    <property type="entry name" value="C2_domain_sf"/>
</dbReference>
<dbReference type="GO" id="GO:0071539">
    <property type="term" value="P:protein localization to centrosome"/>
    <property type="evidence" value="ECO:0007669"/>
    <property type="project" value="TreeGrafter"/>
</dbReference>
<feature type="domain" description="C2" evidence="2">
    <location>
        <begin position="854"/>
        <end position="1008"/>
    </location>
</feature>
<sequence length="1743" mass="192252">MKTKKLKSTKCGSIRRKVPSDVSPTTSLPPLVEGQLRCFLRVTVSRVLWTVPKPSPTTFIRLRWWGESSNGTHFRPRDGSQTTQKTVKSTARFPIRCGPKQFTSYLTDMGSLVLEVLTKPEHLPIARAQVAGISCLSLSHSISGFFTLVSPTSEKLGELQVSLALEALTETYDSSCSFPTTDMSIETAVSAFRSTVKPASQPNILVVPSLSRPLSVNSGKESGSNTPRGKDHLYFQNAQTEKKTDLALENQKPTSSRSQHGQGAANPTVQESTHGQTTNDILSGCSLLQHHHVHTVKGSNCLSSANIPTVSFPVLVILERGSKLRNAMVVSALKSDMDSEMALKDTPLPLPKDDIGAPPILNGSALPIWDGEGSPPDSFLSVYGDSELNDPQYDQSLLENLFYKAPVSVSHQPATPVLCLPRKQWVSALFSKNVQTPGTGDMLPGLCMDQLTVLGEVRLARVVIHSLTVPADSTTTIPKKTSGKGKPPRPLSSKKWYMSVSLCIVVVNFQKRNVFPVHFSGSTIEQWWGTELTFNIYFRNSSQKKVCGHLYDNKNLLSFMFYCTVTKPLCCFTQVSLELAADNKDFSSANGQRSAGASYRAPSHALTSPQREASPSRVDMTTIRPQHHNTRGEDIPLSTVNNRYSRMGKITVAPQGPSPLTSLQTSHDRPQAHQVVEEDSGVLLHALLMVPNGKDFSCGPMQPPNVYLNCKLFGQDETSRSVISWGQANPSFNFVQVAPVALTSRLLERMRNNVMVIEVWQRAGSLGQDRLLGLVKLPLHQFYMSFRDPKISHLLLQAQYPVLGVDSYMPVIDVFSGIIKGNLRVLLAMGLSVQIVSLQHMRDEELVSVSHLPRPGHLLDHQPHKEHNFIKHLFVVRVERVKGLTPLQSTVWGEADCYVQYTFPTQEEPPAQSLDPNLQFRTTTTLCVPDPVFGHSESHVLLAPVEVPVQRLLLSSFSSQGLANGGGIPFEVWCRYYYPNVRDQLVAKGMLPLSKLCAMVTMQRQQPTEAQVFSLPLMPRTDSPAGHQPQPSGLLDVFVHYKQRQLISDVRSGGAASRVVTMVVQVHRAAGLQAAARALSEQDETFQYYADVGVNVYVTAHLSFLPESERRSTRVAARTFCPEFDHHTEFPCELQVQRSSGETCSLAELLQQATAVFTVWNRDSRSVCCVIHSVSAVIRSVGQSLPTNRLLTCCKFPGISGWFGVSLPKDLTSSPRHHIFVGGLDISINFAHHADRERVITAAQGLGWEVGREEEEEELPNEGDMWAETPRTVSLTMSMPRAWLPVHCLLLPGHSELQRSTYCYFRYKLYDGEAFCSQLRHPGLSVEEGGGGEEGLATVAFRGSRTVELRSSQPLLWYLREEKLEIQVWVAFGKDRRPRPHDMDRLVGSAFVDLSSLAKMARHKLNLSGVYPLFRRSAPDLSGAALRVHITLTPGSLPEAHTPGGRDSQDQENCDSQGDEKEGGQGVPSSTAAVSRQSGTPSRHQTKSSVSVEPSPPFEVSMEDTFTVTITVDRAMHLSLKGCPLAERSGVLPSCWVSYVTTDSAEPVTTALIADSHCPVWDHQQECRLSKQLLLDPQQSLVFKVWHKGDVERVIGFASVDLSPLLSGFQSVCGWYNITDFNGQCQGQLKVSVSPLKGVQELRSQRQAVCDGNKDSSVSTAVAFNECACCVCSRKNLSELDDIQRYFSHKLSTPTFPSQSEQGQRSRLDEHQVSDTDSSQLLLKSTRLVGEVNNLISGEMLFT</sequence>
<dbReference type="CDD" id="cd00030">
    <property type="entry name" value="C2"/>
    <property type="match status" value="1"/>
</dbReference>
<dbReference type="Pfam" id="PF00168">
    <property type="entry name" value="C2"/>
    <property type="match status" value="3"/>
</dbReference>
<name>A0A8C8DD25_ONCTS</name>
<evidence type="ECO:0000313" key="4">
    <source>
        <dbReference type="Proteomes" id="UP000694402"/>
    </source>
</evidence>
<protein>
    <recommendedName>
        <fullName evidence="2">C2 domain-containing protein</fullName>
    </recommendedName>
</protein>
<evidence type="ECO:0000256" key="1">
    <source>
        <dbReference type="SAM" id="MobiDB-lite"/>
    </source>
</evidence>